<reference evidence="1" key="1">
    <citation type="journal article" date="2020" name="bioRxiv">
        <title>Chromosome-level reference genome of the European wasp spider Argiope bruennichi: a resource for studies on range expansion and evolutionary adaptation.</title>
        <authorList>
            <person name="Sheffer M.M."/>
            <person name="Hoppe A."/>
            <person name="Krehenwinkel H."/>
            <person name="Uhl G."/>
            <person name="Kuss A.W."/>
            <person name="Jensen L."/>
            <person name="Jensen C."/>
            <person name="Gillespie R.G."/>
            <person name="Hoff K.J."/>
            <person name="Prost S."/>
        </authorList>
    </citation>
    <scope>NUCLEOTIDE SEQUENCE</scope>
</reference>
<name>A0A8T0FA10_ARGBR</name>
<protein>
    <submittedName>
        <fullName evidence="1">Uncharacterized protein</fullName>
    </submittedName>
</protein>
<proteinExistence type="predicted"/>
<accession>A0A8T0FA10</accession>
<dbReference type="AlphaFoldDB" id="A0A8T0FA10"/>
<comment type="caution">
    <text evidence="1">The sequence shown here is derived from an EMBL/GenBank/DDBJ whole genome shotgun (WGS) entry which is preliminary data.</text>
</comment>
<dbReference type="EMBL" id="JABXBU010000015">
    <property type="protein sequence ID" value="KAF8788016.1"/>
    <property type="molecule type" value="Genomic_DNA"/>
</dbReference>
<evidence type="ECO:0000313" key="1">
    <source>
        <dbReference type="EMBL" id="KAF8788016.1"/>
    </source>
</evidence>
<gene>
    <name evidence="1" type="ORF">HNY73_009556</name>
</gene>
<sequence>MDHIVDHSSSGKCLDYSSLIPFKFMFYEASRYFDFGYSLRQLQGSKPWTGRIVYRMWRAVLTWTKDSGLSLYFFLKFSLLSPMPEERQSLFLKMVKILGSVPLTDRFALSELCKIVERLFVLKLNYWLDHNKISHTYQHGF</sequence>
<reference evidence="1" key="2">
    <citation type="submission" date="2020-06" db="EMBL/GenBank/DDBJ databases">
        <authorList>
            <person name="Sheffer M."/>
        </authorList>
    </citation>
    <scope>NUCLEOTIDE SEQUENCE</scope>
</reference>
<dbReference type="Proteomes" id="UP000807504">
    <property type="component" value="Unassembled WGS sequence"/>
</dbReference>
<evidence type="ECO:0000313" key="2">
    <source>
        <dbReference type="Proteomes" id="UP000807504"/>
    </source>
</evidence>
<keyword evidence="2" id="KW-1185">Reference proteome</keyword>
<organism evidence="1 2">
    <name type="scientific">Argiope bruennichi</name>
    <name type="common">Wasp spider</name>
    <name type="synonym">Aranea bruennichi</name>
    <dbReference type="NCBI Taxonomy" id="94029"/>
    <lineage>
        <taxon>Eukaryota</taxon>
        <taxon>Metazoa</taxon>
        <taxon>Ecdysozoa</taxon>
        <taxon>Arthropoda</taxon>
        <taxon>Chelicerata</taxon>
        <taxon>Arachnida</taxon>
        <taxon>Araneae</taxon>
        <taxon>Araneomorphae</taxon>
        <taxon>Entelegynae</taxon>
        <taxon>Araneoidea</taxon>
        <taxon>Araneidae</taxon>
        <taxon>Argiope</taxon>
    </lineage>
</organism>